<dbReference type="GO" id="GO:0005634">
    <property type="term" value="C:nucleus"/>
    <property type="evidence" value="ECO:0007669"/>
    <property type="project" value="UniProtKB-SubCell"/>
</dbReference>
<evidence type="ECO:0000256" key="6">
    <source>
        <dbReference type="ARBA" id="ARBA00023242"/>
    </source>
</evidence>
<dbReference type="PROSITE" id="PS00478">
    <property type="entry name" value="LIM_DOMAIN_1"/>
    <property type="match status" value="1"/>
</dbReference>
<comment type="subcellular location">
    <subcellularLocation>
        <location evidence="1">Nucleus</location>
    </subcellularLocation>
</comment>
<dbReference type="Pfam" id="PF00412">
    <property type="entry name" value="LIM"/>
    <property type="match status" value="1"/>
</dbReference>
<keyword evidence="10" id="KW-1185">Reference proteome</keyword>
<evidence type="ECO:0000256" key="3">
    <source>
        <dbReference type="ARBA" id="ARBA00022737"/>
    </source>
</evidence>
<dbReference type="GO" id="GO:0046872">
    <property type="term" value="F:metal ion binding"/>
    <property type="evidence" value="ECO:0007669"/>
    <property type="project" value="UniProtKB-KW"/>
</dbReference>
<dbReference type="PANTHER" id="PTHR24215">
    <property type="entry name" value="RHO-GTPASE-ACTIVATING PROTEIN LRG1"/>
    <property type="match status" value="1"/>
</dbReference>
<keyword evidence="4 7" id="KW-0862">Zinc</keyword>
<evidence type="ECO:0000256" key="7">
    <source>
        <dbReference type="PROSITE-ProRule" id="PRU00125"/>
    </source>
</evidence>
<dbReference type="OrthoDB" id="8062037at2759"/>
<dbReference type="AlphaFoldDB" id="A0A9X0D7R1"/>
<dbReference type="GO" id="GO:0045214">
    <property type="term" value="P:sarcomere organization"/>
    <property type="evidence" value="ECO:0007669"/>
    <property type="project" value="TreeGrafter"/>
</dbReference>
<gene>
    <name evidence="9" type="primary">CSRP2_1</name>
    <name evidence="9" type="ORF">OS493_029975</name>
</gene>
<evidence type="ECO:0000256" key="1">
    <source>
        <dbReference type="ARBA" id="ARBA00004123"/>
    </source>
</evidence>
<dbReference type="Proteomes" id="UP001163046">
    <property type="component" value="Unassembled WGS sequence"/>
</dbReference>
<dbReference type="GO" id="GO:0030018">
    <property type="term" value="C:Z disc"/>
    <property type="evidence" value="ECO:0007669"/>
    <property type="project" value="TreeGrafter"/>
</dbReference>
<protein>
    <submittedName>
        <fullName evidence="9">Cysteine-rich protein 2-binding protein</fullName>
    </submittedName>
</protein>
<dbReference type="PANTHER" id="PTHR24215:SF35">
    <property type="entry name" value="MUSCLE LIM PROTEIN MLP84B"/>
    <property type="match status" value="1"/>
</dbReference>
<name>A0A9X0D7R1_9CNID</name>
<evidence type="ECO:0000256" key="2">
    <source>
        <dbReference type="ARBA" id="ARBA00022723"/>
    </source>
</evidence>
<dbReference type="EMBL" id="MU825427">
    <property type="protein sequence ID" value="KAJ7389636.1"/>
    <property type="molecule type" value="Genomic_DNA"/>
</dbReference>
<dbReference type="CDD" id="cd09326">
    <property type="entry name" value="LIM_CRP_like"/>
    <property type="match status" value="1"/>
</dbReference>
<keyword evidence="3" id="KW-0677">Repeat</keyword>
<dbReference type="SMART" id="SM00132">
    <property type="entry name" value="LIM"/>
    <property type="match status" value="1"/>
</dbReference>
<keyword evidence="5 7" id="KW-0440">LIM domain</keyword>
<comment type="caution">
    <text evidence="9">The sequence shown here is derived from an EMBL/GenBank/DDBJ whole genome shotgun (WGS) entry which is preliminary data.</text>
</comment>
<evidence type="ECO:0000313" key="10">
    <source>
        <dbReference type="Proteomes" id="UP001163046"/>
    </source>
</evidence>
<evidence type="ECO:0000313" key="9">
    <source>
        <dbReference type="EMBL" id="KAJ7389636.1"/>
    </source>
</evidence>
<proteinExistence type="predicted"/>
<dbReference type="Gene3D" id="2.10.110.10">
    <property type="entry name" value="Cysteine Rich Protein"/>
    <property type="match status" value="1"/>
</dbReference>
<dbReference type="SUPFAM" id="SSF57716">
    <property type="entry name" value="Glucocorticoid receptor-like (DNA-binding domain)"/>
    <property type="match status" value="2"/>
</dbReference>
<evidence type="ECO:0000256" key="5">
    <source>
        <dbReference type="ARBA" id="ARBA00023038"/>
    </source>
</evidence>
<evidence type="ECO:0000259" key="8">
    <source>
        <dbReference type="PROSITE" id="PS50023"/>
    </source>
</evidence>
<sequence length="82" mass="8893">MDKVCPRCTKRVYMAEERVGAGKSWHKSCFTCKTCNKSLDSTTCADKDGEIYCKSCYGKQFGPKGYGYGGGAGALTNTGKTR</sequence>
<dbReference type="GO" id="GO:0008307">
    <property type="term" value="F:structural constituent of muscle"/>
    <property type="evidence" value="ECO:0007669"/>
    <property type="project" value="TreeGrafter"/>
</dbReference>
<keyword evidence="6" id="KW-0539">Nucleus</keyword>
<organism evidence="9 10">
    <name type="scientific">Desmophyllum pertusum</name>
    <dbReference type="NCBI Taxonomy" id="174260"/>
    <lineage>
        <taxon>Eukaryota</taxon>
        <taxon>Metazoa</taxon>
        <taxon>Cnidaria</taxon>
        <taxon>Anthozoa</taxon>
        <taxon>Hexacorallia</taxon>
        <taxon>Scleractinia</taxon>
        <taxon>Caryophylliina</taxon>
        <taxon>Caryophylliidae</taxon>
        <taxon>Desmophyllum</taxon>
    </lineage>
</organism>
<feature type="domain" description="LIM zinc-binding" evidence="8">
    <location>
        <begin position="3"/>
        <end position="63"/>
    </location>
</feature>
<dbReference type="GO" id="GO:0042805">
    <property type="term" value="F:actinin binding"/>
    <property type="evidence" value="ECO:0007669"/>
    <property type="project" value="TreeGrafter"/>
</dbReference>
<dbReference type="PROSITE" id="PS50023">
    <property type="entry name" value="LIM_DOMAIN_2"/>
    <property type="match status" value="1"/>
</dbReference>
<evidence type="ECO:0000256" key="4">
    <source>
        <dbReference type="ARBA" id="ARBA00022833"/>
    </source>
</evidence>
<keyword evidence="2 7" id="KW-0479">Metal-binding</keyword>
<dbReference type="GO" id="GO:0060537">
    <property type="term" value="P:muscle tissue development"/>
    <property type="evidence" value="ECO:0007669"/>
    <property type="project" value="TreeGrafter"/>
</dbReference>
<dbReference type="InterPro" id="IPR001781">
    <property type="entry name" value="Znf_LIM"/>
</dbReference>
<reference evidence="9" key="1">
    <citation type="submission" date="2023-01" db="EMBL/GenBank/DDBJ databases">
        <title>Genome assembly of the deep-sea coral Lophelia pertusa.</title>
        <authorList>
            <person name="Herrera S."/>
            <person name="Cordes E."/>
        </authorList>
    </citation>
    <scope>NUCLEOTIDE SEQUENCE</scope>
    <source>
        <strain evidence="9">USNM1676648</strain>
        <tissue evidence="9">Polyp</tissue>
    </source>
</reference>
<dbReference type="FunFam" id="2.10.110.10:FF:000001">
    <property type="entry name" value="Cysteine and glycine-rich protein 1"/>
    <property type="match status" value="1"/>
</dbReference>
<accession>A0A9X0D7R1</accession>